<dbReference type="CDD" id="cd07989">
    <property type="entry name" value="LPLAT_AGPAT-like"/>
    <property type="match status" value="1"/>
</dbReference>
<gene>
    <name evidence="5" type="ORF">ELQ92_13815</name>
</gene>
<evidence type="ECO:0000259" key="4">
    <source>
        <dbReference type="SMART" id="SM00563"/>
    </source>
</evidence>
<evidence type="ECO:0000256" key="3">
    <source>
        <dbReference type="SAM" id="MobiDB-lite"/>
    </source>
</evidence>
<feature type="region of interest" description="Disordered" evidence="3">
    <location>
        <begin position="218"/>
        <end position="258"/>
    </location>
</feature>
<proteinExistence type="predicted"/>
<dbReference type="Pfam" id="PF01553">
    <property type="entry name" value="Acyltransferase"/>
    <property type="match status" value="1"/>
</dbReference>
<dbReference type="GO" id="GO:0003841">
    <property type="term" value="F:1-acylglycerol-3-phosphate O-acyltransferase activity"/>
    <property type="evidence" value="ECO:0007669"/>
    <property type="project" value="TreeGrafter"/>
</dbReference>
<protein>
    <submittedName>
        <fullName evidence="5">1-acyl-sn-glycerol-3-phosphate acyltransferase</fullName>
    </submittedName>
</protein>
<accession>A0A3S5CJ16</accession>
<dbReference type="InterPro" id="IPR002123">
    <property type="entry name" value="Plipid/glycerol_acylTrfase"/>
</dbReference>
<keyword evidence="2 5" id="KW-0012">Acyltransferase</keyword>
<dbReference type="PANTHER" id="PTHR10434">
    <property type="entry name" value="1-ACYL-SN-GLYCEROL-3-PHOSPHATE ACYLTRANSFERASE"/>
    <property type="match status" value="1"/>
</dbReference>
<comment type="caution">
    <text evidence="5">The sequence shown here is derived from an EMBL/GenBank/DDBJ whole genome shotgun (WGS) entry which is preliminary data.</text>
</comment>
<dbReference type="GO" id="GO:0006654">
    <property type="term" value="P:phosphatidic acid biosynthetic process"/>
    <property type="evidence" value="ECO:0007669"/>
    <property type="project" value="TreeGrafter"/>
</dbReference>
<feature type="compositionally biased region" description="Basic and acidic residues" evidence="3">
    <location>
        <begin position="243"/>
        <end position="258"/>
    </location>
</feature>
<dbReference type="AlphaFoldDB" id="A0A3S5CJ16"/>
<dbReference type="OrthoDB" id="3210041at2"/>
<dbReference type="EMBL" id="RZNC01000005">
    <property type="protein sequence ID" value="RWZ59325.1"/>
    <property type="molecule type" value="Genomic_DNA"/>
</dbReference>
<evidence type="ECO:0000313" key="5">
    <source>
        <dbReference type="EMBL" id="RWZ59325.1"/>
    </source>
</evidence>
<name>A0A3S5CJ16_9MICO</name>
<keyword evidence="1 5" id="KW-0808">Transferase</keyword>
<feature type="domain" description="Phospholipid/glycerol acyltransferase" evidence="4">
    <location>
        <begin position="42"/>
        <end position="157"/>
    </location>
</feature>
<evidence type="ECO:0000256" key="2">
    <source>
        <dbReference type="ARBA" id="ARBA00023315"/>
    </source>
</evidence>
<reference evidence="5 6" key="1">
    <citation type="submission" date="2018-12" db="EMBL/GenBank/DDBJ databases">
        <authorList>
            <person name="Li F."/>
        </authorList>
    </citation>
    <scope>NUCLEOTIDE SEQUENCE [LARGE SCALE GENOMIC DNA]</scope>
    <source>
        <strain evidence="5 6">8H24J-4-2</strain>
    </source>
</reference>
<dbReference type="Proteomes" id="UP000288603">
    <property type="component" value="Unassembled WGS sequence"/>
</dbReference>
<keyword evidence="6" id="KW-1185">Reference proteome</keyword>
<dbReference type="PANTHER" id="PTHR10434:SF55">
    <property type="entry name" value="POSSIBLE ACYLTRANSFERASE"/>
    <property type="match status" value="1"/>
</dbReference>
<evidence type="ECO:0000313" key="6">
    <source>
        <dbReference type="Proteomes" id="UP000288603"/>
    </source>
</evidence>
<evidence type="ECO:0000256" key="1">
    <source>
        <dbReference type="ARBA" id="ARBA00022679"/>
    </source>
</evidence>
<dbReference type="RefSeq" id="WP_128499897.1">
    <property type="nucleotide sequence ID" value="NZ_RZNC01000005.1"/>
</dbReference>
<dbReference type="SMART" id="SM00563">
    <property type="entry name" value="PlsC"/>
    <property type="match status" value="1"/>
</dbReference>
<organism evidence="5 6">
    <name type="scientific">Labedella populi</name>
    <dbReference type="NCBI Taxonomy" id="2498850"/>
    <lineage>
        <taxon>Bacteria</taxon>
        <taxon>Bacillati</taxon>
        <taxon>Actinomycetota</taxon>
        <taxon>Actinomycetes</taxon>
        <taxon>Micrococcales</taxon>
        <taxon>Microbacteriaceae</taxon>
        <taxon>Labedella</taxon>
    </lineage>
</organism>
<dbReference type="SUPFAM" id="SSF69593">
    <property type="entry name" value="Glycerol-3-phosphate (1)-acyltransferase"/>
    <property type="match status" value="1"/>
</dbReference>
<sequence>MTRRSPEPIYSAAIGAGRALFASWRLKRRATGLEHIPRTGGAVFAMTHFGYLEFALVEWQTWLHTRRRVRFMATKRAFDKPIVGWLLRGMKHIEVDMSAGASAYAEAVAALRRGEIIGVFPEAGVSASFTVRDLKSGAVRLAAEAGVPVIPVAVWGGQRLLTKNRKIRLRDRIGVEVDFAYGEPIRVTPEDSVPEKLAELKAQLQSLTDTLQAGYRQDGTGQWWQPRHLGGTAPTPEEAAAADAERDRRRAEKAASAD</sequence>
<dbReference type="GO" id="GO:0005886">
    <property type="term" value="C:plasma membrane"/>
    <property type="evidence" value="ECO:0007669"/>
    <property type="project" value="TreeGrafter"/>
</dbReference>